<dbReference type="Gene3D" id="3.90.226.10">
    <property type="entry name" value="2-enoyl-CoA Hydratase, Chain A, domain 1"/>
    <property type="match status" value="1"/>
</dbReference>
<dbReference type="EMBL" id="PVTV01000016">
    <property type="protein sequence ID" value="PRY96876.1"/>
    <property type="molecule type" value="Genomic_DNA"/>
</dbReference>
<dbReference type="SUPFAM" id="SSF52096">
    <property type="entry name" value="ClpP/crotonase"/>
    <property type="match status" value="1"/>
</dbReference>
<dbReference type="Pfam" id="PF00378">
    <property type="entry name" value="ECH_1"/>
    <property type="match status" value="1"/>
</dbReference>
<dbReference type="RefSeq" id="WP_106228452.1">
    <property type="nucleotide sequence ID" value="NZ_PVTV01000016.1"/>
</dbReference>
<reference evidence="2 3" key="1">
    <citation type="submission" date="2018-03" db="EMBL/GenBank/DDBJ databases">
        <title>Genomic Encyclopedia of Type Strains, Phase III (KMG-III): the genomes of soil and plant-associated and newly described type strains.</title>
        <authorList>
            <person name="Whitman W."/>
        </authorList>
    </citation>
    <scope>NUCLEOTIDE SEQUENCE [LARGE SCALE GENOMIC DNA]</scope>
    <source>
        <strain evidence="2 3">MWH-P2sevCIIIb</strain>
    </source>
</reference>
<protein>
    <submittedName>
        <fullName evidence="2">Enoyl-CoA hydratase</fullName>
    </submittedName>
</protein>
<comment type="similarity">
    <text evidence="1">Belongs to the enoyl-CoA hydratase/isomerase family.</text>
</comment>
<dbReference type="InterPro" id="IPR001753">
    <property type="entry name" value="Enoyl-CoA_hydra/iso"/>
</dbReference>
<dbReference type="AlphaFoldDB" id="A0A2T0XD72"/>
<proteinExistence type="inferred from homology"/>
<comment type="caution">
    <text evidence="2">The sequence shown here is derived from an EMBL/GenBank/DDBJ whole genome shotgun (WGS) entry which is preliminary data.</text>
</comment>
<sequence>MSDIQYEKHSQVRLITINRAEKMNSLDFAANDELVDIWKEFDADETARVAVITGAGDRSFCAGADLKTYSLNFARTPAPEFRKKYTNGPGFGGITRNLDIDKPIVAAVNGFAISGGFELSLACDLRFCSPNAEFALQDAKWGFHACDGGLIRLPQIVGMGHAMEIILSGERIDAEHAYRIGLVNRIYPQAELLGKTMSYAQMLASRAPLSHRFAKEMIRTSMGMNMPDALKAESRSFRDFAMTADLEEGLSSFRERRDAVFTAS</sequence>
<dbReference type="PANTHER" id="PTHR43802">
    <property type="entry name" value="ENOYL-COA HYDRATASE"/>
    <property type="match status" value="1"/>
</dbReference>
<dbReference type="InterPro" id="IPR014748">
    <property type="entry name" value="Enoyl-CoA_hydra_C"/>
</dbReference>
<name>A0A2T0XD72_9BURK</name>
<dbReference type="InterPro" id="IPR029045">
    <property type="entry name" value="ClpP/crotonase-like_dom_sf"/>
</dbReference>
<dbReference type="CDD" id="cd06558">
    <property type="entry name" value="crotonase-like"/>
    <property type="match status" value="1"/>
</dbReference>
<evidence type="ECO:0000313" key="2">
    <source>
        <dbReference type="EMBL" id="PRY96876.1"/>
    </source>
</evidence>
<dbReference type="OrthoDB" id="9774843at2"/>
<accession>A0A2T0XD72</accession>
<evidence type="ECO:0000256" key="1">
    <source>
        <dbReference type="ARBA" id="ARBA00005254"/>
    </source>
</evidence>
<keyword evidence="3" id="KW-1185">Reference proteome</keyword>
<dbReference type="Gene3D" id="1.10.12.10">
    <property type="entry name" value="Lyase 2-enoyl-coa Hydratase, Chain A, domain 2"/>
    <property type="match status" value="1"/>
</dbReference>
<evidence type="ECO:0000313" key="3">
    <source>
        <dbReference type="Proteomes" id="UP000238308"/>
    </source>
</evidence>
<dbReference type="Proteomes" id="UP000238308">
    <property type="component" value="Unassembled WGS sequence"/>
</dbReference>
<organism evidence="2 3">
    <name type="scientific">Jezberella montanilacus</name>
    <dbReference type="NCBI Taxonomy" id="323426"/>
    <lineage>
        <taxon>Bacteria</taxon>
        <taxon>Pseudomonadati</taxon>
        <taxon>Pseudomonadota</taxon>
        <taxon>Betaproteobacteria</taxon>
        <taxon>Burkholderiales</taxon>
        <taxon>Alcaligenaceae</taxon>
        <taxon>Jezberella</taxon>
    </lineage>
</organism>
<dbReference type="GO" id="GO:0003824">
    <property type="term" value="F:catalytic activity"/>
    <property type="evidence" value="ECO:0007669"/>
    <property type="project" value="UniProtKB-ARBA"/>
</dbReference>
<dbReference type="PANTHER" id="PTHR43802:SF1">
    <property type="entry name" value="IP11341P-RELATED"/>
    <property type="match status" value="1"/>
</dbReference>
<gene>
    <name evidence="2" type="ORF">BCM14_2633</name>
</gene>